<accession>A0A444LG62</accession>
<evidence type="ECO:0000256" key="4">
    <source>
        <dbReference type="ARBA" id="ARBA00022475"/>
    </source>
</evidence>
<keyword evidence="7" id="KW-0732">Signal</keyword>
<dbReference type="GO" id="GO:0030246">
    <property type="term" value="F:carbohydrate binding"/>
    <property type="evidence" value="ECO:0007669"/>
    <property type="project" value="UniProtKB-KW"/>
</dbReference>
<keyword evidence="4" id="KW-1003">Cell membrane</keyword>
<keyword evidence="5" id="KW-0430">Lectin</keyword>
<feature type="chain" id="PRO_5019139404" description="Lectin-like protein BA14k" evidence="7">
    <location>
        <begin position="28"/>
        <end position="185"/>
    </location>
</feature>
<comment type="subcellular location">
    <subcellularLocation>
        <location evidence="1">Membrane</location>
        <topology evidence="1">Single-pass membrane protein</topology>
    </subcellularLocation>
</comment>
<gene>
    <name evidence="8" type="ORF">EPK99_16190</name>
</gene>
<comment type="similarity">
    <text evidence="2">Belongs to the BA14k family.</text>
</comment>
<dbReference type="Proteomes" id="UP000287687">
    <property type="component" value="Unassembled WGS sequence"/>
</dbReference>
<evidence type="ECO:0000313" key="9">
    <source>
        <dbReference type="Proteomes" id="UP000287687"/>
    </source>
</evidence>
<dbReference type="AlphaFoldDB" id="A0A444LG62"/>
<name>A0A444LG62_9HYPH</name>
<protein>
    <recommendedName>
        <fullName evidence="3">Lectin-like protein BA14k</fullName>
    </recommendedName>
</protein>
<organism evidence="8 9">
    <name type="scientific">Neorhizobium lilium</name>
    <dbReference type="NCBI Taxonomy" id="2503024"/>
    <lineage>
        <taxon>Bacteria</taxon>
        <taxon>Pseudomonadati</taxon>
        <taxon>Pseudomonadota</taxon>
        <taxon>Alphaproteobacteria</taxon>
        <taxon>Hyphomicrobiales</taxon>
        <taxon>Rhizobiaceae</taxon>
        <taxon>Rhizobium/Agrobacterium group</taxon>
        <taxon>Neorhizobium</taxon>
    </lineage>
</organism>
<dbReference type="GO" id="GO:0016020">
    <property type="term" value="C:membrane"/>
    <property type="evidence" value="ECO:0007669"/>
    <property type="project" value="UniProtKB-SubCell"/>
</dbReference>
<evidence type="ECO:0000256" key="1">
    <source>
        <dbReference type="ARBA" id="ARBA00004167"/>
    </source>
</evidence>
<evidence type="ECO:0000256" key="7">
    <source>
        <dbReference type="SAM" id="SignalP"/>
    </source>
</evidence>
<evidence type="ECO:0000313" key="8">
    <source>
        <dbReference type="EMBL" id="RWX77187.1"/>
    </source>
</evidence>
<proteinExistence type="inferred from homology"/>
<sequence>MSLMFKKLALAAASVAVILGTMAPAQAMPLLAAPVIDAASSDVTNVQYYRDYGPGPGYYGPRRGYYGPRPGYYGARPGFYGPRPNYYARPGYYSGYQGYRQHRPGYRFHQGYWFPLAAFGAGAIIGGAIAAPRYVEPAPAPVYRSTGINPRHAEWCSNRYRSYDAYSNTFQPYNGPRQSCVSPYY</sequence>
<comment type="function">
    <text evidence="6">Has immunoglobulin-binding and hemagglutination properties, and can bind to mannose. Essential for virulence. May be involved in LPS biosynthesis or polysaccharide transport.</text>
</comment>
<dbReference type="OrthoDB" id="8117189at2"/>
<keyword evidence="9" id="KW-1185">Reference proteome</keyword>
<comment type="caution">
    <text evidence="8">The sequence shown here is derived from an EMBL/GenBank/DDBJ whole genome shotgun (WGS) entry which is preliminary data.</text>
</comment>
<reference evidence="8 9" key="1">
    <citation type="submission" date="2019-01" db="EMBL/GenBank/DDBJ databases">
        <title>The draft genome of Rhizobium sp. 24NR.</title>
        <authorList>
            <person name="Liu L."/>
            <person name="Liang L."/>
            <person name="Shi S."/>
            <person name="Xu L."/>
            <person name="Wang X."/>
            <person name="Li L."/>
            <person name="Zhang X."/>
        </authorList>
    </citation>
    <scope>NUCLEOTIDE SEQUENCE [LARGE SCALE GENOMIC DNA]</scope>
    <source>
        <strain evidence="8 9">24NR</strain>
    </source>
</reference>
<dbReference type="EMBL" id="SBIP01000003">
    <property type="protein sequence ID" value="RWX77187.1"/>
    <property type="molecule type" value="Genomic_DNA"/>
</dbReference>
<evidence type="ECO:0000256" key="5">
    <source>
        <dbReference type="ARBA" id="ARBA00022734"/>
    </source>
</evidence>
<keyword evidence="4" id="KW-0472">Membrane</keyword>
<feature type="signal peptide" evidence="7">
    <location>
        <begin position="1"/>
        <end position="27"/>
    </location>
</feature>
<dbReference type="InterPro" id="IPR012413">
    <property type="entry name" value="BA14K"/>
</dbReference>
<dbReference type="Pfam" id="PF07886">
    <property type="entry name" value="BA14K"/>
    <property type="match status" value="1"/>
</dbReference>
<dbReference type="RefSeq" id="WP_128444101.1">
    <property type="nucleotide sequence ID" value="NZ_SBIP01000003.1"/>
</dbReference>
<evidence type="ECO:0000256" key="3">
    <source>
        <dbReference type="ARBA" id="ARBA00020552"/>
    </source>
</evidence>
<evidence type="ECO:0000256" key="6">
    <source>
        <dbReference type="ARBA" id="ARBA00025321"/>
    </source>
</evidence>
<evidence type="ECO:0000256" key="2">
    <source>
        <dbReference type="ARBA" id="ARBA00010270"/>
    </source>
</evidence>